<keyword evidence="8" id="KW-0407">Ion channel</keyword>
<evidence type="ECO:0000256" key="9">
    <source>
        <dbReference type="SAM" id="MobiDB-lite"/>
    </source>
</evidence>
<evidence type="ECO:0000256" key="1">
    <source>
        <dbReference type="ARBA" id="ARBA00004651"/>
    </source>
</evidence>
<feature type="region of interest" description="Disordered" evidence="9">
    <location>
        <begin position="716"/>
        <end position="777"/>
    </location>
</feature>
<feature type="transmembrane region" description="Helical" evidence="10">
    <location>
        <begin position="324"/>
        <end position="345"/>
    </location>
</feature>
<keyword evidence="3" id="KW-1003">Cell membrane</keyword>
<accession>A0A7S3ADC2</accession>
<dbReference type="SMART" id="SM00248">
    <property type="entry name" value="ANK"/>
    <property type="match status" value="4"/>
</dbReference>
<dbReference type="GO" id="GO:0005216">
    <property type="term" value="F:monoatomic ion channel activity"/>
    <property type="evidence" value="ECO:0007669"/>
    <property type="project" value="InterPro"/>
</dbReference>
<evidence type="ECO:0000256" key="7">
    <source>
        <dbReference type="ARBA" id="ARBA00023065"/>
    </source>
</evidence>
<dbReference type="InterPro" id="IPR024862">
    <property type="entry name" value="TRPV"/>
</dbReference>
<feature type="transmembrane region" description="Helical" evidence="10">
    <location>
        <begin position="602"/>
        <end position="625"/>
    </location>
</feature>
<evidence type="ECO:0000256" key="6">
    <source>
        <dbReference type="ARBA" id="ARBA00022837"/>
    </source>
</evidence>
<keyword evidence="10" id="KW-0812">Transmembrane</keyword>
<dbReference type="GO" id="GO:0098703">
    <property type="term" value="P:calcium ion import across plasma membrane"/>
    <property type="evidence" value="ECO:0007669"/>
    <property type="project" value="TreeGrafter"/>
</dbReference>
<dbReference type="InterPro" id="IPR036770">
    <property type="entry name" value="Ankyrin_rpt-contain_sf"/>
</dbReference>
<dbReference type="InterPro" id="IPR002110">
    <property type="entry name" value="Ankyrin_rpt"/>
</dbReference>
<name>A0A7S3ADC2_9EUKA</name>
<evidence type="ECO:0000256" key="8">
    <source>
        <dbReference type="ARBA" id="ARBA00023303"/>
    </source>
</evidence>
<sequence length="777" mass="87280">MDKNKTKPLEGDEYKCICELIMAMTRDPERGEEFSNTPDVVGAKMIHGILVGNQMPALKLGLRMIRACPYLLTLTHNPPIFNDENSLHIMCVNRHEKLLMEFIKIAANNLTQDQLKIVFRSKASGFFFGDLPMRNYGGSPVAYAVCFGLKDAVMMMLETPELDGIVDLNDNDMACPFTGFLPLHAAAANGLREMVDFLSDLPGRPELEHKRAANVLTQPGTFTDLTGLSPLQIGVKLGNRLVFMHILKRQTNILWKWGPVTQYMIDLTGVDSAGPQKGGDVMELVGLLDASDATRELLLDSVMNGFVYSLFDLKWKRYSAKLHWALLSCDLAYVFPLMMLCFIIKSQPNLAGSPLGFWMPEIVLATGFFALVPDLATIPFWWDAHGWWKYQGPNWRRKLFVELIQWFQGLGVHLKFASVFFATIACLTLMGEHPTAGKNISGRMLLRGAVRSKSRNGVMGAYDPCRVIEFDEVDPNEVDETGDYIWLCLGFAVFWQMFFVMNTLLMPFKKLGILVLTVNRMLKDDITVFMIPFVIIMMSFYTLLYTIYPRAGDTLLPQAPAFNDWSSGLESLIKLAFLGESLDVYLTKEAFLALMPAQRLNYVVFIVFYLFYILLGMVLLLNLLIAMLSNTFATVAAQADLEWRLERVRRVLRLELIAKEPFYKNTDLRIGEQQGDKFFVPFRGANPNQEGIEVEGGKDLFIDISPFDYRIRLPQLEDLEEDPDDVAMGKPPKPKPALPPAPSLTPAAAPAPSPAPASDPPSPPPSPPEQAMPSRER</sequence>
<dbReference type="EMBL" id="HBHX01003255">
    <property type="protein sequence ID" value="CAE0099750.1"/>
    <property type="molecule type" value="Transcribed_RNA"/>
</dbReference>
<keyword evidence="10" id="KW-1133">Transmembrane helix</keyword>
<keyword evidence="10" id="KW-0472">Membrane</keyword>
<feature type="transmembrane region" description="Helical" evidence="10">
    <location>
        <begin position="526"/>
        <end position="548"/>
    </location>
</feature>
<keyword evidence="7" id="KW-0406">Ion transport</keyword>
<evidence type="ECO:0008006" key="12">
    <source>
        <dbReference type="Google" id="ProtNLM"/>
    </source>
</evidence>
<organism evidence="11">
    <name type="scientific">Haptolina ericina</name>
    <dbReference type="NCBI Taxonomy" id="156174"/>
    <lineage>
        <taxon>Eukaryota</taxon>
        <taxon>Haptista</taxon>
        <taxon>Haptophyta</taxon>
        <taxon>Prymnesiophyceae</taxon>
        <taxon>Prymnesiales</taxon>
        <taxon>Prymnesiaceae</taxon>
        <taxon>Haptolina</taxon>
    </lineage>
</organism>
<proteinExistence type="predicted"/>
<evidence type="ECO:0000256" key="10">
    <source>
        <dbReference type="SAM" id="Phobius"/>
    </source>
</evidence>
<comment type="subcellular location">
    <subcellularLocation>
        <location evidence="1">Cell membrane</location>
        <topology evidence="1">Multi-pass membrane protein</topology>
    </subcellularLocation>
</comment>
<dbReference type="AlphaFoldDB" id="A0A7S3ADC2"/>
<evidence type="ECO:0000256" key="4">
    <source>
        <dbReference type="ARBA" id="ARBA00022568"/>
    </source>
</evidence>
<feature type="transmembrane region" description="Helical" evidence="10">
    <location>
        <begin position="484"/>
        <end position="505"/>
    </location>
</feature>
<dbReference type="Gene3D" id="1.25.40.20">
    <property type="entry name" value="Ankyrin repeat-containing domain"/>
    <property type="match status" value="1"/>
</dbReference>
<evidence type="ECO:0000256" key="5">
    <source>
        <dbReference type="ARBA" id="ARBA00022737"/>
    </source>
</evidence>
<keyword evidence="4" id="KW-0109">Calcium transport</keyword>
<feature type="transmembrane region" description="Helical" evidence="10">
    <location>
        <begin position="403"/>
        <end position="430"/>
    </location>
</feature>
<keyword evidence="5" id="KW-0677">Repeat</keyword>
<dbReference type="GO" id="GO:0005886">
    <property type="term" value="C:plasma membrane"/>
    <property type="evidence" value="ECO:0007669"/>
    <property type="project" value="UniProtKB-SubCell"/>
</dbReference>
<evidence type="ECO:0000256" key="3">
    <source>
        <dbReference type="ARBA" id="ARBA00022475"/>
    </source>
</evidence>
<protein>
    <recommendedName>
        <fullName evidence="12">Ion transport domain-containing protein</fullName>
    </recommendedName>
</protein>
<keyword evidence="2" id="KW-0813">Transport</keyword>
<dbReference type="PANTHER" id="PTHR10582:SF2">
    <property type="entry name" value="INACTIVE"/>
    <property type="match status" value="1"/>
</dbReference>
<evidence type="ECO:0000313" key="11">
    <source>
        <dbReference type="EMBL" id="CAE0099750.1"/>
    </source>
</evidence>
<dbReference type="SUPFAM" id="SSF48403">
    <property type="entry name" value="Ankyrin repeat"/>
    <property type="match status" value="1"/>
</dbReference>
<reference evidence="11" key="1">
    <citation type="submission" date="2021-01" db="EMBL/GenBank/DDBJ databases">
        <authorList>
            <person name="Corre E."/>
            <person name="Pelletier E."/>
            <person name="Niang G."/>
            <person name="Scheremetjew M."/>
            <person name="Finn R."/>
            <person name="Kale V."/>
            <person name="Holt S."/>
            <person name="Cochrane G."/>
            <person name="Meng A."/>
            <person name="Brown T."/>
            <person name="Cohen L."/>
        </authorList>
    </citation>
    <scope>NUCLEOTIDE SEQUENCE</scope>
    <source>
        <strain evidence="11">CCMP281</strain>
    </source>
</reference>
<keyword evidence="6" id="KW-0106">Calcium</keyword>
<dbReference type="PANTHER" id="PTHR10582">
    <property type="entry name" value="TRANSIENT RECEPTOR POTENTIAL ION CHANNEL PROTEIN"/>
    <property type="match status" value="1"/>
</dbReference>
<evidence type="ECO:0000256" key="2">
    <source>
        <dbReference type="ARBA" id="ARBA00022448"/>
    </source>
</evidence>
<gene>
    <name evidence="11" type="ORF">HERI1096_LOCUS1822</name>
</gene>
<feature type="transmembrane region" description="Helical" evidence="10">
    <location>
        <begin position="357"/>
        <end position="382"/>
    </location>
</feature>
<feature type="compositionally biased region" description="Pro residues" evidence="9">
    <location>
        <begin position="734"/>
        <end position="770"/>
    </location>
</feature>